<feature type="domain" description="Anaphase-promoting complex subunit 4-like WD40" evidence="4">
    <location>
        <begin position="1380"/>
        <end position="1437"/>
    </location>
</feature>
<feature type="repeat" description="WD" evidence="3">
    <location>
        <begin position="1042"/>
        <end position="1064"/>
    </location>
</feature>
<comment type="caution">
    <text evidence="6">The sequence shown here is derived from an EMBL/GenBank/DDBJ whole genome shotgun (WGS) entry which is preliminary data.</text>
</comment>
<dbReference type="Proteomes" id="UP001210380">
    <property type="component" value="Unassembled WGS sequence"/>
</dbReference>
<dbReference type="InterPro" id="IPR036322">
    <property type="entry name" value="WD40_repeat_dom_sf"/>
</dbReference>
<gene>
    <name evidence="6" type="ORF">OU415_03570</name>
</gene>
<organism evidence="6 7">
    <name type="scientific">Saccharopolyspora oryzae</name>
    <dbReference type="NCBI Taxonomy" id="2997343"/>
    <lineage>
        <taxon>Bacteria</taxon>
        <taxon>Bacillati</taxon>
        <taxon>Actinomycetota</taxon>
        <taxon>Actinomycetes</taxon>
        <taxon>Pseudonocardiales</taxon>
        <taxon>Pseudonocardiaceae</taxon>
        <taxon>Saccharopolyspora</taxon>
    </lineage>
</organism>
<dbReference type="InterPro" id="IPR001680">
    <property type="entry name" value="WD40_rpt"/>
</dbReference>
<dbReference type="PROSITE" id="PS00678">
    <property type="entry name" value="WD_REPEATS_1"/>
    <property type="match status" value="1"/>
</dbReference>
<evidence type="ECO:0000256" key="1">
    <source>
        <dbReference type="ARBA" id="ARBA00022574"/>
    </source>
</evidence>
<dbReference type="Pfam" id="PF00400">
    <property type="entry name" value="WD40"/>
    <property type="match status" value="2"/>
</dbReference>
<evidence type="ECO:0000256" key="2">
    <source>
        <dbReference type="ARBA" id="ARBA00022737"/>
    </source>
</evidence>
<dbReference type="InterPro" id="IPR027417">
    <property type="entry name" value="P-loop_NTPase"/>
</dbReference>
<dbReference type="SUPFAM" id="SSF52540">
    <property type="entry name" value="P-loop containing nucleoside triphosphate hydrolases"/>
    <property type="match status" value="1"/>
</dbReference>
<reference evidence="6 7" key="1">
    <citation type="submission" date="2022-11" db="EMBL/GenBank/DDBJ databases">
        <title>Draft genome sequence of Saccharopolyspora sp. WRP15-2 isolated from rhizosphere soils of wild rice in Thailand.</title>
        <authorList>
            <person name="Duangmal K."/>
            <person name="Kammanee S."/>
            <person name="Muangham S."/>
        </authorList>
    </citation>
    <scope>NUCLEOTIDE SEQUENCE [LARGE SCALE GENOMIC DNA]</scope>
    <source>
        <strain evidence="6 7">WRP15-2</strain>
    </source>
</reference>
<dbReference type="RefSeq" id="WP_270947062.1">
    <property type="nucleotide sequence ID" value="NZ_JAQGLA010000003.1"/>
</dbReference>
<dbReference type="InterPro" id="IPR011044">
    <property type="entry name" value="Quino_amine_DH_bsu"/>
</dbReference>
<evidence type="ECO:0000313" key="6">
    <source>
        <dbReference type="EMBL" id="MDA3624502.1"/>
    </source>
</evidence>
<proteinExistence type="predicted"/>
<dbReference type="Gene3D" id="3.40.50.300">
    <property type="entry name" value="P-loop containing nucleotide triphosphate hydrolases"/>
    <property type="match status" value="1"/>
</dbReference>
<feature type="repeat" description="WD" evidence="3">
    <location>
        <begin position="738"/>
        <end position="777"/>
    </location>
</feature>
<dbReference type="Pfam" id="PF12894">
    <property type="entry name" value="ANAPC4_WD40"/>
    <property type="match status" value="1"/>
</dbReference>
<dbReference type="EMBL" id="JAQGLA010000003">
    <property type="protein sequence ID" value="MDA3624502.1"/>
    <property type="molecule type" value="Genomic_DNA"/>
</dbReference>
<keyword evidence="2" id="KW-0677">Repeat</keyword>
<evidence type="ECO:0000259" key="5">
    <source>
        <dbReference type="Pfam" id="PF20703"/>
    </source>
</evidence>
<dbReference type="SUPFAM" id="SSF50969">
    <property type="entry name" value="YVTN repeat-like/Quinoprotein amine dehydrogenase"/>
    <property type="match status" value="1"/>
</dbReference>
<dbReference type="PANTHER" id="PTHR19848:SF0">
    <property type="entry name" value="NOTCHLESS PROTEIN HOMOLOG 1"/>
    <property type="match status" value="1"/>
</dbReference>
<evidence type="ECO:0000313" key="7">
    <source>
        <dbReference type="Proteomes" id="UP001210380"/>
    </source>
</evidence>
<dbReference type="InterPro" id="IPR049052">
    <property type="entry name" value="nSTAND1"/>
</dbReference>
<keyword evidence="7" id="KW-1185">Reference proteome</keyword>
<feature type="repeat" description="WD" evidence="3">
    <location>
        <begin position="1423"/>
        <end position="1463"/>
    </location>
</feature>
<protein>
    <submittedName>
        <fullName evidence="6">AAA family ATPase</fullName>
    </submittedName>
</protein>
<dbReference type="SUPFAM" id="SSF50978">
    <property type="entry name" value="WD40 repeat-like"/>
    <property type="match status" value="1"/>
</dbReference>
<accession>A0ABT4US05</accession>
<dbReference type="PROSITE" id="PS50082">
    <property type="entry name" value="WD_REPEATS_2"/>
    <property type="match status" value="4"/>
</dbReference>
<dbReference type="Gene3D" id="2.130.10.10">
    <property type="entry name" value="YVTN repeat-like/Quinoprotein amine dehydrogenase"/>
    <property type="match status" value="5"/>
</dbReference>
<dbReference type="SMART" id="SM00320">
    <property type="entry name" value="WD40"/>
    <property type="match status" value="17"/>
</dbReference>
<sequence>MARQERPLRDFAVLLYGAGLGFLTNLATNSADGWGPPFDLIRDHSEYLIGAGVLVPAAYYAWRQRKLHTEHDWDAAKQGNPYPGLQSFGPDHEKVFFGRDRAVRELHERLEVPGGEPEDRFLLVAGPSGSGKSSLVNAGLAGLLRRRNWWLSDPVAPGRDPFGALVHAFQGDLPKAEGDALVRDLRVEAQRALERLRRTDEPRSTHPEVLNALLGEAVRLNRPAVLLLDQFEELVTQVDARTRQEFMALLHTALADHRRLHVVATMRAEFIGVFLPEPSGELLRNPYVVTRLNRAELRQIITGPARKAGVEVEPEAVAAMVDDATEAGADVLPLLAYLLHNLYADYGGDGRITLQEYVESGRVAEAISSTAGKVLARLSRQYDEAQVMRTLLRFVSFASHTDEPTRNSVRLDDLDEEEKHVVEEFLEARLLVDDSEGHRDLAHEALLRQWEPLRNCLDQQRPLLRKRTTFQQRAQEWEQSGRRGDLLLPESQVDEAVEVTTSVECSALLREFCAASVEARRKARRNRAITAAQQADLVKASNPQLALAVAREIAELSPGEVTAAAFWARLRDPLVWSVRRHANRIMAVRWDDEGRLWAVDDDGVLMVHDIAQEQPVQVRHLPGKGRQIVAQWTSGNELIFGDAEGLKRWDLVADEVEAVDRRGKVRHPLSWSSDGWLAYDCDGQMVVRAPGETGPPTPLGSSDLVGHAEWAPTGLLALGDNNGLVRTWNPGTGETTVVHEHVSGVNSLSWSETGLLASADDRVVRVWYPETGETEVLRGWENSLVGATWTSREQLVIGVGARGSIRLDVWNSRTKALRTIRHCSEQVWAIFPAPGENLLVCMRSGSAELIRTDVSHHVGHRQGVAVAGGSAHGTDLLTVGADGKLWRTGAEGSEQLGRDAHSGVAEVLAWSADGLLASARWEYKSHNEVLVWDRHRAAPLLVQRGNGEITGIAWSPDGLLAWDDENEVHVWDAKRREFRAVLEFAGRPEALGWSSTGLLAIGTTSGGLTTWDPIAGTARALQKEDNPLREVGAVAWSAAGELATGDYSGAVRVWDLESGESTLLAMHADAVKVVAWSPDGLLASGGDQTVRLCDPRNGWSRIVDQRDDDLKALAWSTGGVLATGWGEGAVRILEPDAGESRLVHEHPRDVDSLAWSGAGQLASSSGTLRNPVLIWDADESATHRPEPAVGTTRLVWSPDDELTTSDDDARIRLWSKDFRRSQVIRQHDGPVGAVAVSGTGLVASLGEDGDLRTWDGKTGESCVISAGEVDISALAWDSGDRLAVARRDRGVALWDPATGEFTDLTTRIARISTMAWSASGVLAMGSDDFVVRLRDPETEQIRELRRHTAVVRALVWLDEDRLISAGDDGLLIWDVPGERVLVIGDAVEVAHLAWMPGRPLASADDEGRISLWDPESGHVIATFHAHEDNITVLSWRDDGLLMSAGRDRRVLTWNFDTDTEALLREADERGVRPLTDQERARFGLA</sequence>
<feature type="domain" description="Novel STAND NTPase 1" evidence="5">
    <location>
        <begin position="81"/>
        <end position="483"/>
    </location>
</feature>
<name>A0ABT4US05_9PSEU</name>
<dbReference type="PANTHER" id="PTHR19848">
    <property type="entry name" value="WD40 REPEAT PROTEIN"/>
    <property type="match status" value="1"/>
</dbReference>
<evidence type="ECO:0000256" key="3">
    <source>
        <dbReference type="PROSITE-ProRule" id="PRU00221"/>
    </source>
</evidence>
<evidence type="ECO:0000259" key="4">
    <source>
        <dbReference type="Pfam" id="PF12894"/>
    </source>
</evidence>
<dbReference type="Pfam" id="PF20703">
    <property type="entry name" value="nSTAND1"/>
    <property type="match status" value="1"/>
</dbReference>
<dbReference type="InterPro" id="IPR024977">
    <property type="entry name" value="Apc4-like_WD40_dom"/>
</dbReference>
<dbReference type="InterPro" id="IPR019775">
    <property type="entry name" value="WD40_repeat_CS"/>
</dbReference>
<keyword evidence="1 3" id="KW-0853">WD repeat</keyword>
<dbReference type="InterPro" id="IPR015943">
    <property type="entry name" value="WD40/YVTN_repeat-like_dom_sf"/>
</dbReference>
<feature type="repeat" description="WD" evidence="3">
    <location>
        <begin position="1224"/>
        <end position="1264"/>
    </location>
</feature>
<dbReference type="SUPFAM" id="SSF82171">
    <property type="entry name" value="DPP6 N-terminal domain-like"/>
    <property type="match status" value="2"/>
</dbReference>
<dbReference type="PROSITE" id="PS50294">
    <property type="entry name" value="WD_REPEATS_REGION"/>
    <property type="match status" value="1"/>
</dbReference>